<dbReference type="Pfam" id="PF03466">
    <property type="entry name" value="LysR_substrate"/>
    <property type="match status" value="1"/>
</dbReference>
<reference evidence="6 7" key="1">
    <citation type="submission" date="2016-10" db="EMBL/GenBank/DDBJ databases">
        <authorList>
            <person name="de Groot N.N."/>
        </authorList>
    </citation>
    <scope>NUCLEOTIDE SEQUENCE [LARGE SCALE GENOMIC DNA]</scope>
    <source>
        <strain evidence="6 7">CGMCC 1.10959</strain>
    </source>
</reference>
<dbReference type="Gene3D" id="3.40.190.10">
    <property type="entry name" value="Periplasmic binding protein-like II"/>
    <property type="match status" value="2"/>
</dbReference>
<accession>A0A1I6YGV4</accession>
<dbReference type="RefSeq" id="WP_027260638.1">
    <property type="nucleotide sequence ID" value="NZ_FPAW01000002.1"/>
</dbReference>
<evidence type="ECO:0000256" key="1">
    <source>
        <dbReference type="ARBA" id="ARBA00009437"/>
    </source>
</evidence>
<dbReference type="AlphaFoldDB" id="A0A1I6YGV4"/>
<dbReference type="InterPro" id="IPR058163">
    <property type="entry name" value="LysR-type_TF_proteobact-type"/>
</dbReference>
<organism evidence="6 7">
    <name type="scientific">Sedimentitalea nanhaiensis</name>
    <dbReference type="NCBI Taxonomy" id="999627"/>
    <lineage>
        <taxon>Bacteria</taxon>
        <taxon>Pseudomonadati</taxon>
        <taxon>Pseudomonadota</taxon>
        <taxon>Alphaproteobacteria</taxon>
        <taxon>Rhodobacterales</taxon>
        <taxon>Paracoccaceae</taxon>
        <taxon>Sedimentitalea</taxon>
    </lineage>
</organism>
<dbReference type="GO" id="GO:0043565">
    <property type="term" value="F:sequence-specific DNA binding"/>
    <property type="evidence" value="ECO:0007669"/>
    <property type="project" value="TreeGrafter"/>
</dbReference>
<evidence type="ECO:0000313" key="6">
    <source>
        <dbReference type="EMBL" id="SFT49733.1"/>
    </source>
</evidence>
<dbReference type="InterPro" id="IPR036388">
    <property type="entry name" value="WH-like_DNA-bd_sf"/>
</dbReference>
<dbReference type="InterPro" id="IPR000847">
    <property type="entry name" value="LysR_HTH_N"/>
</dbReference>
<dbReference type="STRING" id="999627.SAMN05216236_102206"/>
<keyword evidence="4" id="KW-0804">Transcription</keyword>
<evidence type="ECO:0000256" key="4">
    <source>
        <dbReference type="ARBA" id="ARBA00023163"/>
    </source>
</evidence>
<name>A0A1I6YGV4_9RHOB</name>
<evidence type="ECO:0000313" key="7">
    <source>
        <dbReference type="Proteomes" id="UP000182466"/>
    </source>
</evidence>
<dbReference type="EMBL" id="FPAW01000002">
    <property type="protein sequence ID" value="SFT49733.1"/>
    <property type="molecule type" value="Genomic_DNA"/>
</dbReference>
<dbReference type="GO" id="GO:0006351">
    <property type="term" value="P:DNA-templated transcription"/>
    <property type="evidence" value="ECO:0007669"/>
    <property type="project" value="TreeGrafter"/>
</dbReference>
<keyword evidence="3 6" id="KW-0238">DNA-binding</keyword>
<dbReference type="SUPFAM" id="SSF46785">
    <property type="entry name" value="Winged helix' DNA-binding domain"/>
    <property type="match status" value="1"/>
</dbReference>
<dbReference type="Gene3D" id="1.10.10.10">
    <property type="entry name" value="Winged helix-like DNA-binding domain superfamily/Winged helix DNA-binding domain"/>
    <property type="match status" value="1"/>
</dbReference>
<keyword evidence="2" id="KW-0805">Transcription regulation</keyword>
<sequence>MHNLNWDNLRFVLTVAEHGSVSAAARRLGVNHATVLRRVAAFEADHGGAVFEKTATGYRVLPDRARVIEAAREVENAVLSVERLMHGAMAPLRGVVRVSTTDSICQLILPPLVARLKSESSELKVDLLSSNNHLDFTRMQADISVRPTQTLPEDMAGETRSDLAFAAYSRPGAAKTWLGLSGPLARSAPAQWMATHVRQDQITTGADSFLVLRELALLGMGTAILPVFVGDTTAGLLRRPTAMPGISVPIWVGTHSDLRDVPRIRIVRDRILDYLSQRAGLLGGTG</sequence>
<dbReference type="eggNOG" id="COG0583">
    <property type="taxonomic scope" value="Bacteria"/>
</dbReference>
<dbReference type="InterPro" id="IPR036390">
    <property type="entry name" value="WH_DNA-bd_sf"/>
</dbReference>
<dbReference type="OrthoDB" id="7768317at2"/>
<proteinExistence type="inferred from homology"/>
<dbReference type="Proteomes" id="UP000182466">
    <property type="component" value="Unassembled WGS sequence"/>
</dbReference>
<evidence type="ECO:0000256" key="2">
    <source>
        <dbReference type="ARBA" id="ARBA00023015"/>
    </source>
</evidence>
<dbReference type="SUPFAM" id="SSF53850">
    <property type="entry name" value="Periplasmic binding protein-like II"/>
    <property type="match status" value="1"/>
</dbReference>
<dbReference type="Pfam" id="PF00126">
    <property type="entry name" value="HTH_1"/>
    <property type="match status" value="1"/>
</dbReference>
<dbReference type="InterPro" id="IPR005119">
    <property type="entry name" value="LysR_subst-bd"/>
</dbReference>
<dbReference type="GO" id="GO:0003700">
    <property type="term" value="F:DNA-binding transcription factor activity"/>
    <property type="evidence" value="ECO:0007669"/>
    <property type="project" value="InterPro"/>
</dbReference>
<evidence type="ECO:0000256" key="3">
    <source>
        <dbReference type="ARBA" id="ARBA00023125"/>
    </source>
</evidence>
<keyword evidence="7" id="KW-1185">Reference proteome</keyword>
<dbReference type="PANTHER" id="PTHR30537:SF3">
    <property type="entry name" value="TRANSCRIPTIONAL REGULATORY PROTEIN"/>
    <property type="match status" value="1"/>
</dbReference>
<dbReference type="PANTHER" id="PTHR30537">
    <property type="entry name" value="HTH-TYPE TRANSCRIPTIONAL REGULATOR"/>
    <property type="match status" value="1"/>
</dbReference>
<comment type="similarity">
    <text evidence="1">Belongs to the LysR transcriptional regulatory family.</text>
</comment>
<evidence type="ECO:0000259" key="5">
    <source>
        <dbReference type="PROSITE" id="PS50931"/>
    </source>
</evidence>
<feature type="domain" description="HTH lysR-type" evidence="5">
    <location>
        <begin position="4"/>
        <end position="61"/>
    </location>
</feature>
<gene>
    <name evidence="6" type="ORF">SAMN05216236_102206</name>
</gene>
<dbReference type="PROSITE" id="PS50931">
    <property type="entry name" value="HTH_LYSR"/>
    <property type="match status" value="1"/>
</dbReference>
<protein>
    <submittedName>
        <fullName evidence="6">DNA-binding transcriptional regulator, LysR family</fullName>
    </submittedName>
</protein>